<protein>
    <recommendedName>
        <fullName evidence="6">Kinesin-like protein</fullName>
    </recommendedName>
</protein>
<dbReference type="InterPro" id="IPR027640">
    <property type="entry name" value="Kinesin-like_fam"/>
</dbReference>
<dbReference type="GO" id="GO:0005524">
    <property type="term" value="F:ATP binding"/>
    <property type="evidence" value="ECO:0007669"/>
    <property type="project" value="UniProtKB-UniRule"/>
</dbReference>
<dbReference type="AlphaFoldDB" id="A0A0D3IF62"/>
<feature type="binding site" evidence="5">
    <location>
        <begin position="87"/>
        <end position="94"/>
    </location>
    <ligand>
        <name>ATP</name>
        <dbReference type="ChEBI" id="CHEBI:30616"/>
    </ligand>
</feature>
<sequence>MPPAEGETRVQVSIRLRPRVAALDEEEGGGDGERIVVEGSRCVFRQHAFQFANVFGAAATNEQVYAAHRVAVADVLRGFDCTLLAYGATGSGKTHTMMGAADGSEPGAVPLAADTLFDEILARHDDSTSFSISLAVLEILEERCFDLLHDRATVVLRSGAPAGSKGGALHFHGLEEVQVRSKEQLVAEIERGKRARTQGETYRHGCSSRAHTVVRLRVEAARLSLSDLSSGVLTLVDLAGSEAATLNRERQRVSEGIAINKSLHWLKAVVHALAAHKPVLHFRNSAITRLLQPSLAGQAVVAVLVTV</sequence>
<evidence type="ECO:0000256" key="3">
    <source>
        <dbReference type="ARBA" id="ARBA00023054"/>
    </source>
</evidence>
<dbReference type="InterPro" id="IPR001752">
    <property type="entry name" value="Kinesin_motor_dom"/>
</dbReference>
<keyword evidence="3" id="KW-0175">Coiled coil</keyword>
<comment type="similarity">
    <text evidence="5 6">Belongs to the TRAFAC class myosin-kinesin ATPase superfamily. Kinesin family.</text>
</comment>
<evidence type="ECO:0000256" key="5">
    <source>
        <dbReference type="PROSITE-ProRule" id="PRU00283"/>
    </source>
</evidence>
<keyword evidence="4 5" id="KW-0505">Motor protein</keyword>
<reference evidence="9" key="1">
    <citation type="journal article" date="2013" name="Nature">
        <title>Pan genome of the phytoplankton Emiliania underpins its global distribution.</title>
        <authorList>
            <person name="Read B.A."/>
            <person name="Kegel J."/>
            <person name="Klute M.J."/>
            <person name="Kuo A."/>
            <person name="Lefebvre S.C."/>
            <person name="Maumus F."/>
            <person name="Mayer C."/>
            <person name="Miller J."/>
            <person name="Monier A."/>
            <person name="Salamov A."/>
            <person name="Young J."/>
            <person name="Aguilar M."/>
            <person name="Claverie J.M."/>
            <person name="Frickenhaus S."/>
            <person name="Gonzalez K."/>
            <person name="Herman E.K."/>
            <person name="Lin Y.C."/>
            <person name="Napier J."/>
            <person name="Ogata H."/>
            <person name="Sarno A.F."/>
            <person name="Shmutz J."/>
            <person name="Schroeder D."/>
            <person name="de Vargas C."/>
            <person name="Verret F."/>
            <person name="von Dassow P."/>
            <person name="Valentin K."/>
            <person name="Van de Peer Y."/>
            <person name="Wheeler G."/>
            <person name="Dacks J.B."/>
            <person name="Delwiche C.F."/>
            <person name="Dyhrman S.T."/>
            <person name="Glockner G."/>
            <person name="John U."/>
            <person name="Richards T."/>
            <person name="Worden A.Z."/>
            <person name="Zhang X."/>
            <person name="Grigoriev I.V."/>
            <person name="Allen A.E."/>
            <person name="Bidle K."/>
            <person name="Borodovsky M."/>
            <person name="Bowler C."/>
            <person name="Brownlee C."/>
            <person name="Cock J.M."/>
            <person name="Elias M."/>
            <person name="Gladyshev V.N."/>
            <person name="Groth M."/>
            <person name="Guda C."/>
            <person name="Hadaegh A."/>
            <person name="Iglesias-Rodriguez M.D."/>
            <person name="Jenkins J."/>
            <person name="Jones B.M."/>
            <person name="Lawson T."/>
            <person name="Leese F."/>
            <person name="Lindquist E."/>
            <person name="Lobanov A."/>
            <person name="Lomsadze A."/>
            <person name="Malik S.B."/>
            <person name="Marsh M.E."/>
            <person name="Mackinder L."/>
            <person name="Mock T."/>
            <person name="Mueller-Roeber B."/>
            <person name="Pagarete A."/>
            <person name="Parker M."/>
            <person name="Probert I."/>
            <person name="Quesneville H."/>
            <person name="Raines C."/>
            <person name="Rensing S.A."/>
            <person name="Riano-Pachon D.M."/>
            <person name="Richier S."/>
            <person name="Rokitta S."/>
            <person name="Shiraiwa Y."/>
            <person name="Soanes D.M."/>
            <person name="van der Giezen M."/>
            <person name="Wahlund T.M."/>
            <person name="Williams B."/>
            <person name="Wilson W."/>
            <person name="Wolfe G."/>
            <person name="Wurch L.L."/>
        </authorList>
    </citation>
    <scope>NUCLEOTIDE SEQUENCE</scope>
</reference>
<dbReference type="PANTHER" id="PTHR47968">
    <property type="entry name" value="CENTROMERE PROTEIN E"/>
    <property type="match status" value="1"/>
</dbReference>
<dbReference type="GO" id="GO:0008017">
    <property type="term" value="F:microtubule binding"/>
    <property type="evidence" value="ECO:0007669"/>
    <property type="project" value="InterPro"/>
</dbReference>
<evidence type="ECO:0000256" key="2">
    <source>
        <dbReference type="ARBA" id="ARBA00022840"/>
    </source>
</evidence>
<proteinExistence type="inferred from homology"/>
<dbReference type="EnsemblProtists" id="EOD09897">
    <property type="protein sequence ID" value="EOD09897"/>
    <property type="gene ID" value="EMIHUDRAFT_77036"/>
</dbReference>
<dbReference type="RefSeq" id="XP_005762326.1">
    <property type="nucleotide sequence ID" value="XM_005762269.1"/>
</dbReference>
<dbReference type="InterPro" id="IPR019821">
    <property type="entry name" value="Kinesin_motor_CS"/>
</dbReference>
<dbReference type="OMA" id="HAFQFAN"/>
<accession>A0A0D3IF62</accession>
<dbReference type="STRING" id="2903.R1BKB0"/>
<evidence type="ECO:0000313" key="8">
    <source>
        <dbReference type="EnsemblProtists" id="EOD09897"/>
    </source>
</evidence>
<feature type="domain" description="Kinesin motor" evidence="7">
    <location>
        <begin position="9"/>
        <end position="307"/>
    </location>
</feature>
<keyword evidence="2 5" id="KW-0067">ATP-binding</keyword>
<dbReference type="GO" id="GO:0005874">
    <property type="term" value="C:microtubule"/>
    <property type="evidence" value="ECO:0007669"/>
    <property type="project" value="UniProtKB-KW"/>
</dbReference>
<dbReference type="Gene3D" id="3.40.850.10">
    <property type="entry name" value="Kinesin motor domain"/>
    <property type="match status" value="1"/>
</dbReference>
<reference evidence="8" key="2">
    <citation type="submission" date="2024-10" db="UniProtKB">
        <authorList>
            <consortium name="EnsemblProtists"/>
        </authorList>
    </citation>
    <scope>IDENTIFICATION</scope>
</reference>
<dbReference type="PANTHER" id="PTHR47968:SF75">
    <property type="entry name" value="CENTROMERE-ASSOCIATED PROTEIN E"/>
    <property type="match status" value="1"/>
</dbReference>
<dbReference type="Pfam" id="PF00225">
    <property type="entry name" value="Kinesin"/>
    <property type="match status" value="1"/>
</dbReference>
<dbReference type="eggNOG" id="KOG0243">
    <property type="taxonomic scope" value="Eukaryota"/>
</dbReference>
<evidence type="ECO:0000256" key="6">
    <source>
        <dbReference type="RuleBase" id="RU000394"/>
    </source>
</evidence>
<dbReference type="PROSITE" id="PS50067">
    <property type="entry name" value="KINESIN_MOTOR_2"/>
    <property type="match status" value="1"/>
</dbReference>
<dbReference type="GO" id="GO:0007018">
    <property type="term" value="P:microtubule-based movement"/>
    <property type="evidence" value="ECO:0007669"/>
    <property type="project" value="InterPro"/>
</dbReference>
<dbReference type="InterPro" id="IPR027417">
    <property type="entry name" value="P-loop_NTPase"/>
</dbReference>
<dbReference type="InterPro" id="IPR036961">
    <property type="entry name" value="Kinesin_motor_dom_sf"/>
</dbReference>
<dbReference type="SMART" id="SM00129">
    <property type="entry name" value="KISc"/>
    <property type="match status" value="1"/>
</dbReference>
<evidence type="ECO:0000259" key="7">
    <source>
        <dbReference type="PROSITE" id="PS50067"/>
    </source>
</evidence>
<name>A0A0D3IF62_EMIH1</name>
<evidence type="ECO:0000313" key="9">
    <source>
        <dbReference type="Proteomes" id="UP000013827"/>
    </source>
</evidence>
<dbReference type="SUPFAM" id="SSF52540">
    <property type="entry name" value="P-loop containing nucleoside triphosphate hydrolases"/>
    <property type="match status" value="1"/>
</dbReference>
<keyword evidence="9" id="KW-1185">Reference proteome</keyword>
<dbReference type="HOGENOM" id="CLU_001485_2_0_1"/>
<dbReference type="PaxDb" id="2903-EOD09897"/>
<evidence type="ECO:0000256" key="4">
    <source>
        <dbReference type="ARBA" id="ARBA00023175"/>
    </source>
</evidence>
<keyword evidence="6" id="KW-0493">Microtubule</keyword>
<dbReference type="KEGG" id="ehx:EMIHUDRAFT_77036"/>
<dbReference type="Proteomes" id="UP000013827">
    <property type="component" value="Unassembled WGS sequence"/>
</dbReference>
<dbReference type="GeneID" id="17256054"/>
<dbReference type="GO" id="GO:0003777">
    <property type="term" value="F:microtubule motor activity"/>
    <property type="evidence" value="ECO:0007669"/>
    <property type="project" value="InterPro"/>
</dbReference>
<dbReference type="PRINTS" id="PR00380">
    <property type="entry name" value="KINESINHEAVY"/>
</dbReference>
<evidence type="ECO:0000256" key="1">
    <source>
        <dbReference type="ARBA" id="ARBA00022741"/>
    </source>
</evidence>
<dbReference type="PROSITE" id="PS00411">
    <property type="entry name" value="KINESIN_MOTOR_1"/>
    <property type="match status" value="1"/>
</dbReference>
<keyword evidence="1 5" id="KW-0547">Nucleotide-binding</keyword>
<organism evidence="8 9">
    <name type="scientific">Emiliania huxleyi (strain CCMP1516)</name>
    <dbReference type="NCBI Taxonomy" id="280463"/>
    <lineage>
        <taxon>Eukaryota</taxon>
        <taxon>Haptista</taxon>
        <taxon>Haptophyta</taxon>
        <taxon>Prymnesiophyceae</taxon>
        <taxon>Isochrysidales</taxon>
        <taxon>Noelaerhabdaceae</taxon>
        <taxon>Emiliania</taxon>
    </lineage>
</organism>